<sequence>MCRVTEDDGPSQTSQHENREAMCAAGAHCPSPVDLSGQSCTGLASVRGSEQLPGSQTERLSAHFCTKLAHRAYSEG</sequence>
<reference evidence="1" key="2">
    <citation type="submission" date="2025-03" db="EMBL/GenBank/DDBJ databases">
        <authorList>
            <consortium name="ELIXIR-Norway"/>
            <consortium name="Elixir Norway"/>
        </authorList>
    </citation>
    <scope>NUCLEOTIDE SEQUENCE</scope>
</reference>
<accession>A0AC60A1A6</accession>
<proteinExistence type="predicted"/>
<dbReference type="EMBL" id="OX596090">
    <property type="protein sequence ID" value="CAN0543380.1"/>
    <property type="molecule type" value="Genomic_DNA"/>
</dbReference>
<protein>
    <submittedName>
        <fullName evidence="1">Uncharacterized protein</fullName>
    </submittedName>
</protein>
<organism evidence="1 2">
    <name type="scientific">Rangifer tarandus platyrhynchus</name>
    <name type="common">Svalbard reindeer</name>
    <dbReference type="NCBI Taxonomy" id="3082113"/>
    <lineage>
        <taxon>Eukaryota</taxon>
        <taxon>Metazoa</taxon>
        <taxon>Chordata</taxon>
        <taxon>Craniata</taxon>
        <taxon>Vertebrata</taxon>
        <taxon>Euteleostomi</taxon>
        <taxon>Mammalia</taxon>
        <taxon>Eutheria</taxon>
        <taxon>Laurasiatheria</taxon>
        <taxon>Artiodactyla</taxon>
        <taxon>Ruminantia</taxon>
        <taxon>Pecora</taxon>
        <taxon>Cervidae</taxon>
        <taxon>Odocoileinae</taxon>
        <taxon>Rangifer</taxon>
    </lineage>
</organism>
<dbReference type="Proteomes" id="UP001162501">
    <property type="component" value="Chromosome 6"/>
</dbReference>
<evidence type="ECO:0000313" key="1">
    <source>
        <dbReference type="EMBL" id="CAN0543380.1"/>
    </source>
</evidence>
<evidence type="ECO:0000313" key="2">
    <source>
        <dbReference type="Proteomes" id="UP001162501"/>
    </source>
</evidence>
<gene>
    <name evidence="1" type="ORF">MRATA1EN22A_LOCUS25666</name>
</gene>
<reference evidence="1" key="1">
    <citation type="submission" date="2023-05" db="EMBL/GenBank/DDBJ databases">
        <authorList>
            <consortium name="ELIXIR-Norway"/>
        </authorList>
    </citation>
    <scope>NUCLEOTIDE SEQUENCE</scope>
</reference>
<name>A0AC60A1A6_RANTA</name>